<organism evidence="1 2">
    <name type="scientific">Rhabditophanes sp. KR3021</name>
    <dbReference type="NCBI Taxonomy" id="114890"/>
    <lineage>
        <taxon>Eukaryota</taxon>
        <taxon>Metazoa</taxon>
        <taxon>Ecdysozoa</taxon>
        <taxon>Nematoda</taxon>
        <taxon>Chromadorea</taxon>
        <taxon>Rhabditida</taxon>
        <taxon>Tylenchina</taxon>
        <taxon>Panagrolaimomorpha</taxon>
        <taxon>Strongyloidoidea</taxon>
        <taxon>Alloionematidae</taxon>
        <taxon>Rhabditophanes</taxon>
    </lineage>
</organism>
<evidence type="ECO:0000313" key="1">
    <source>
        <dbReference type="Proteomes" id="UP000095286"/>
    </source>
</evidence>
<evidence type="ECO:0000313" key="2">
    <source>
        <dbReference type="WBParaSite" id="RSKR_0000347900.1"/>
    </source>
</evidence>
<protein>
    <submittedName>
        <fullName evidence="2">HMG box domain-containing protein</fullName>
    </submittedName>
</protein>
<name>A0AC35TRZ9_9BILA</name>
<sequence>MFNRSQHRQSNSFNNANNQTIDPFTIRPPKAIEKPIAPELRYKKKNLQRVKHENPNLPIWDLGEILGTQWENAPDAEKMAYFQEWEKDKHDYEKQLKSYYSSSSFQQYNSLRQKSRLQFERSLMPSGGNSRKFDAAVNGGVIVQPIEEENSRELNKKKIASIRYSRNQMLMAELFTPNCMADFRQLVTKNRFELFKKQEQGLKSAIAAHQADINRMKESLATKKRSIQDNHDKFEGAWKKMCTEDKPRCSGGDYNLKVSKWKVKLTENYTKFQEKQAAEKEKMKHEREQRPTLNSLLMGEPETEDSGMDDSEVSSAATEKETSVPPTMTGDLPVTFENTVVLEERNEEVKLAEGEIKMESIDETMNDNMDKIIAEELKDVEMTEADTSNEIQKSPTTDLPESTLYETKEQVESNISSTEKNMDTAESSTPIISTESEENKP</sequence>
<dbReference type="Proteomes" id="UP000095286">
    <property type="component" value="Unplaced"/>
</dbReference>
<dbReference type="WBParaSite" id="RSKR_0000347900.1">
    <property type="protein sequence ID" value="RSKR_0000347900.1"/>
    <property type="gene ID" value="RSKR_0000347900"/>
</dbReference>
<reference evidence="2" key="1">
    <citation type="submission" date="2016-11" db="UniProtKB">
        <authorList>
            <consortium name="WormBaseParasite"/>
        </authorList>
    </citation>
    <scope>IDENTIFICATION</scope>
    <source>
        <strain evidence="2">KR3021</strain>
    </source>
</reference>
<proteinExistence type="predicted"/>
<accession>A0AC35TRZ9</accession>